<evidence type="ECO:0000313" key="1">
    <source>
        <dbReference type="EMBL" id="SFW16793.1"/>
    </source>
</evidence>
<dbReference type="AlphaFoldDB" id="A0A1K1M102"/>
<organism evidence="1 3">
    <name type="scientific">Chitinophaga sancti</name>
    <dbReference type="NCBI Taxonomy" id="1004"/>
    <lineage>
        <taxon>Bacteria</taxon>
        <taxon>Pseudomonadati</taxon>
        <taxon>Bacteroidota</taxon>
        <taxon>Chitinophagia</taxon>
        <taxon>Chitinophagales</taxon>
        <taxon>Chitinophagaceae</taxon>
        <taxon>Chitinophaga</taxon>
    </lineage>
</organism>
<protein>
    <submittedName>
        <fullName evidence="1">Uncharacterized protein</fullName>
    </submittedName>
</protein>
<dbReference type="Proteomes" id="UP000183788">
    <property type="component" value="Unassembled WGS sequence"/>
</dbReference>
<evidence type="ECO:0000313" key="2">
    <source>
        <dbReference type="EMBL" id="WQG89664.1"/>
    </source>
</evidence>
<name>A0A1K1M102_9BACT</name>
<reference evidence="2 4" key="2">
    <citation type="submission" date="2023-11" db="EMBL/GenBank/DDBJ databases">
        <title>MicrobeMod: A computational toolkit for identifying prokaryotic methylation and restriction-modification with nanopore sequencing.</title>
        <authorList>
            <person name="Crits-Christoph A."/>
            <person name="Kang S.C."/>
            <person name="Lee H."/>
            <person name="Ostrov N."/>
        </authorList>
    </citation>
    <scope>NUCLEOTIDE SEQUENCE [LARGE SCALE GENOMIC DNA]</scope>
    <source>
        <strain evidence="2 4">ATCC 23090</strain>
    </source>
</reference>
<reference evidence="1 3" key="1">
    <citation type="submission" date="2016-11" db="EMBL/GenBank/DDBJ databases">
        <authorList>
            <person name="Jaros S."/>
            <person name="Januszkiewicz K."/>
            <person name="Wedrychowicz H."/>
        </authorList>
    </citation>
    <scope>NUCLEOTIDE SEQUENCE [LARGE SCALE GENOMIC DNA]</scope>
    <source>
        <strain evidence="1 3">DSM 784</strain>
    </source>
</reference>
<keyword evidence="4" id="KW-1185">Reference proteome</keyword>
<accession>A0A1K1M102</accession>
<dbReference type="EMBL" id="CP140154">
    <property type="protein sequence ID" value="WQG89664.1"/>
    <property type="molecule type" value="Genomic_DNA"/>
</dbReference>
<evidence type="ECO:0000313" key="3">
    <source>
        <dbReference type="Proteomes" id="UP000183788"/>
    </source>
</evidence>
<dbReference type="STRING" id="1004.SAMN05661012_00359"/>
<sequence length="129" mass="14891">MELKNEIKKLLEDLEKCGWGRREIEKELEYNDNYLAQAMSKGGNIKLLNKLKKLLDRVSIESPTDEPVVTVHRSIIIEALLRNVLKQIARDRADRKGAPEMWKEELHLIDADTIEEMNKIASRLGLPKS</sequence>
<evidence type="ECO:0000313" key="4">
    <source>
        <dbReference type="Proteomes" id="UP001326715"/>
    </source>
</evidence>
<gene>
    <name evidence="1" type="ORF">SAMN05661012_00359</name>
    <name evidence="2" type="ORF">SR876_32545</name>
</gene>
<dbReference type="EMBL" id="FPIZ01000001">
    <property type="protein sequence ID" value="SFW16793.1"/>
    <property type="molecule type" value="Genomic_DNA"/>
</dbReference>
<dbReference type="Proteomes" id="UP001326715">
    <property type="component" value="Chromosome"/>
</dbReference>
<dbReference type="RefSeq" id="WP_072356889.1">
    <property type="nucleotide sequence ID" value="NZ_CP139972.1"/>
</dbReference>
<dbReference type="OrthoDB" id="681138at2"/>
<proteinExistence type="predicted"/>